<reference evidence="2" key="1">
    <citation type="submission" date="2020-05" db="EMBL/GenBank/DDBJ databases">
        <authorList>
            <person name="Chiriac C."/>
            <person name="Salcher M."/>
            <person name="Ghai R."/>
            <person name="Kavagutti S V."/>
        </authorList>
    </citation>
    <scope>NUCLEOTIDE SEQUENCE</scope>
</reference>
<name>A0A6J6W519_9ZZZZ</name>
<organism evidence="2">
    <name type="scientific">freshwater metagenome</name>
    <dbReference type="NCBI Taxonomy" id="449393"/>
    <lineage>
        <taxon>unclassified sequences</taxon>
        <taxon>metagenomes</taxon>
        <taxon>ecological metagenomes</taxon>
    </lineage>
</organism>
<sequence length="69" mass="7469">MEDELATIFKFNAGPNPRRAILMGAIEQPVNPGVTVEQEHARHAKSHTQPHAVGLEQHEFSPAISASDG</sequence>
<dbReference type="EMBL" id="CAFAAB010000027">
    <property type="protein sequence ID" value="CAB4778624.1"/>
    <property type="molecule type" value="Genomic_DNA"/>
</dbReference>
<feature type="region of interest" description="Disordered" evidence="1">
    <location>
        <begin position="38"/>
        <end position="69"/>
    </location>
</feature>
<gene>
    <name evidence="2" type="ORF">UFOPK2958_00371</name>
</gene>
<accession>A0A6J6W519</accession>
<dbReference type="AlphaFoldDB" id="A0A6J6W519"/>
<protein>
    <submittedName>
        <fullName evidence="2">Unannotated protein</fullName>
    </submittedName>
</protein>
<evidence type="ECO:0000256" key="1">
    <source>
        <dbReference type="SAM" id="MobiDB-lite"/>
    </source>
</evidence>
<evidence type="ECO:0000313" key="2">
    <source>
        <dbReference type="EMBL" id="CAB4778624.1"/>
    </source>
</evidence>
<proteinExistence type="predicted"/>